<dbReference type="Pfam" id="PF23559">
    <property type="entry name" value="WHD_DRP"/>
    <property type="match status" value="1"/>
</dbReference>
<organism evidence="6 7">
    <name type="scientific">Triticum turgidum subsp. durum</name>
    <name type="common">Durum wheat</name>
    <name type="synonym">Triticum durum</name>
    <dbReference type="NCBI Taxonomy" id="4567"/>
    <lineage>
        <taxon>Eukaryota</taxon>
        <taxon>Viridiplantae</taxon>
        <taxon>Streptophyta</taxon>
        <taxon>Embryophyta</taxon>
        <taxon>Tracheophyta</taxon>
        <taxon>Spermatophyta</taxon>
        <taxon>Magnoliopsida</taxon>
        <taxon>Liliopsida</taxon>
        <taxon>Poales</taxon>
        <taxon>Poaceae</taxon>
        <taxon>BOP clade</taxon>
        <taxon>Pooideae</taxon>
        <taxon>Triticodae</taxon>
        <taxon>Triticeae</taxon>
        <taxon>Triticinae</taxon>
        <taxon>Triticum</taxon>
    </lineage>
</organism>
<accession>A0A9R1AE02</accession>
<reference evidence="6 7" key="1">
    <citation type="submission" date="2017-09" db="EMBL/GenBank/DDBJ databases">
        <authorList>
            <consortium name="International Durum Wheat Genome Sequencing Consortium (IDWGSC)"/>
            <person name="Milanesi L."/>
        </authorList>
    </citation>
    <scope>NUCLEOTIDE SEQUENCE [LARGE SCALE GENOMIC DNA]</scope>
    <source>
        <strain evidence="7">cv. Svevo</strain>
    </source>
</reference>
<dbReference type="InterPro" id="IPR027417">
    <property type="entry name" value="P-loop_NTPase"/>
</dbReference>
<dbReference type="Gramene" id="TRITD7Bv1G217990.1">
    <property type="protein sequence ID" value="TRITD7Bv1G217990.1"/>
    <property type="gene ID" value="TRITD7Bv1G217990"/>
</dbReference>
<dbReference type="Proteomes" id="UP000324705">
    <property type="component" value="Chromosome 7B"/>
</dbReference>
<dbReference type="GO" id="GO:0009626">
    <property type="term" value="P:plant-type hypersensitive response"/>
    <property type="evidence" value="ECO:0007669"/>
    <property type="project" value="UniProtKB-ARBA"/>
</dbReference>
<dbReference type="Gene3D" id="3.40.50.300">
    <property type="entry name" value="P-loop containing nucleotide triphosphate hydrolases"/>
    <property type="match status" value="1"/>
</dbReference>
<evidence type="ECO:0000256" key="3">
    <source>
        <dbReference type="SAM" id="MobiDB-lite"/>
    </source>
</evidence>
<feature type="domain" description="NB-ARC" evidence="4">
    <location>
        <begin position="87"/>
        <end position="257"/>
    </location>
</feature>
<gene>
    <name evidence="6" type="ORF">TRITD_7Bv1G217990</name>
</gene>
<sequence length="495" mass="56245">MVLQDSGLPKLQLEESLTRIERAISGACKVLEQLNLPGASNDNGRRAVPTNSRSAVTTAGPSTRVIGRDEDRDKIIAMLHEKEDQCQANTVSGICYSVIGIHGVAGSGKSTLAQFVYDHEKKCKEQRMEGHFDVVMWIHISQTFDPDSIFREMMEGATGEACPEFSSLNVLKEKLEDELRGKRTSLVLDDVWFNIKNSGDSEELQNLISPVKVGKAGSRILVTSRTKAALVTLGAIKERRIPISDLGDEVFLEMFMHHALRDATVSDKDRRILEMIGKDIAEKLKKSPLAARAVGSRLREIQTVEFWRSQKDRNLMNDTMGALWWSYHYLDEQVRRCFAYCSIFPRRYRLNRDELVKLWVAEGFINISMPEEEMEDVARFYFDELLSASFLQLGGKQKVDGCEVDYFTIHDLLYDLAEEVAGRDCFRIEKDFTGEVPPGVRYLFAGTCNMEMYTEKISGLRNLRTLIINDKIYVTSNHDKVLLVRMFNMFTFGLG</sequence>
<dbReference type="PANTHER" id="PTHR23155:SF1058">
    <property type="entry name" value="OS11G0668100 PROTEIN"/>
    <property type="match status" value="1"/>
</dbReference>
<dbReference type="Pfam" id="PF00931">
    <property type="entry name" value="NB-ARC"/>
    <property type="match status" value="1"/>
</dbReference>
<dbReference type="SUPFAM" id="SSF52540">
    <property type="entry name" value="P-loop containing nucleoside triphosphate hydrolases"/>
    <property type="match status" value="1"/>
</dbReference>
<dbReference type="Gene3D" id="1.10.10.10">
    <property type="entry name" value="Winged helix-like DNA-binding domain superfamily/Winged helix DNA-binding domain"/>
    <property type="match status" value="1"/>
</dbReference>
<dbReference type="InterPro" id="IPR002182">
    <property type="entry name" value="NB-ARC"/>
</dbReference>
<dbReference type="EMBL" id="LT934124">
    <property type="protein sequence ID" value="VAI93147.1"/>
    <property type="molecule type" value="Genomic_DNA"/>
</dbReference>
<dbReference type="OMA" id="IFREMME"/>
<name>A0A9R1AE02_TRITD</name>
<evidence type="ECO:0000313" key="6">
    <source>
        <dbReference type="EMBL" id="VAI93147.1"/>
    </source>
</evidence>
<dbReference type="InterPro" id="IPR058922">
    <property type="entry name" value="WHD_DRP"/>
</dbReference>
<dbReference type="GO" id="GO:0042742">
    <property type="term" value="P:defense response to bacterium"/>
    <property type="evidence" value="ECO:0007669"/>
    <property type="project" value="UniProtKB-ARBA"/>
</dbReference>
<evidence type="ECO:0000259" key="4">
    <source>
        <dbReference type="Pfam" id="PF00931"/>
    </source>
</evidence>
<feature type="domain" description="Disease resistance protein winged helix" evidence="5">
    <location>
        <begin position="343"/>
        <end position="417"/>
    </location>
</feature>
<evidence type="ECO:0000256" key="2">
    <source>
        <dbReference type="ARBA" id="ARBA00022821"/>
    </source>
</evidence>
<protein>
    <recommendedName>
        <fullName evidence="8">NB-ARC domain-containing protein</fullName>
    </recommendedName>
</protein>
<feature type="region of interest" description="Disordered" evidence="3">
    <location>
        <begin position="39"/>
        <end position="60"/>
    </location>
</feature>
<keyword evidence="2" id="KW-0611">Plant defense</keyword>
<dbReference type="GO" id="GO:0043531">
    <property type="term" value="F:ADP binding"/>
    <property type="evidence" value="ECO:0007669"/>
    <property type="project" value="InterPro"/>
</dbReference>
<proteinExistence type="predicted"/>
<evidence type="ECO:0000313" key="7">
    <source>
        <dbReference type="Proteomes" id="UP000324705"/>
    </source>
</evidence>
<dbReference type="PRINTS" id="PR00364">
    <property type="entry name" value="DISEASERSIST"/>
</dbReference>
<dbReference type="FunFam" id="1.10.10.10:FF:000322">
    <property type="entry name" value="Probable disease resistance protein At1g63360"/>
    <property type="match status" value="1"/>
</dbReference>
<dbReference type="InterPro" id="IPR044974">
    <property type="entry name" value="Disease_R_plants"/>
</dbReference>
<evidence type="ECO:0000259" key="5">
    <source>
        <dbReference type="Pfam" id="PF23559"/>
    </source>
</evidence>
<dbReference type="AlphaFoldDB" id="A0A9R1AE02"/>
<keyword evidence="1" id="KW-0677">Repeat</keyword>
<dbReference type="GO" id="GO:0002758">
    <property type="term" value="P:innate immune response-activating signaling pathway"/>
    <property type="evidence" value="ECO:0007669"/>
    <property type="project" value="UniProtKB-ARBA"/>
</dbReference>
<feature type="compositionally biased region" description="Polar residues" evidence="3">
    <location>
        <begin position="49"/>
        <end position="60"/>
    </location>
</feature>
<dbReference type="PANTHER" id="PTHR23155">
    <property type="entry name" value="DISEASE RESISTANCE PROTEIN RP"/>
    <property type="match status" value="1"/>
</dbReference>
<evidence type="ECO:0000256" key="1">
    <source>
        <dbReference type="ARBA" id="ARBA00022737"/>
    </source>
</evidence>
<dbReference type="InterPro" id="IPR036388">
    <property type="entry name" value="WH-like_DNA-bd_sf"/>
</dbReference>
<keyword evidence="7" id="KW-1185">Reference proteome</keyword>
<evidence type="ECO:0008006" key="8">
    <source>
        <dbReference type="Google" id="ProtNLM"/>
    </source>
</evidence>